<evidence type="ECO:0000313" key="2">
    <source>
        <dbReference type="EMBL" id="MFC7750792.1"/>
    </source>
</evidence>
<evidence type="ECO:0000259" key="1">
    <source>
        <dbReference type="Pfam" id="PF20274"/>
    </source>
</evidence>
<organism evidence="2 3">
    <name type="scientific">Paenibacillus thermoaerophilus</name>
    <dbReference type="NCBI Taxonomy" id="1215385"/>
    <lineage>
        <taxon>Bacteria</taxon>
        <taxon>Bacillati</taxon>
        <taxon>Bacillota</taxon>
        <taxon>Bacilli</taxon>
        <taxon>Bacillales</taxon>
        <taxon>Paenibacillaceae</taxon>
        <taxon>Paenibacillus</taxon>
    </lineage>
</organism>
<gene>
    <name evidence="2" type="ORF">ACFQWB_12765</name>
</gene>
<comment type="caution">
    <text evidence="2">The sequence shown here is derived from an EMBL/GenBank/DDBJ whole genome shotgun (WGS) entry which is preliminary data.</text>
</comment>
<dbReference type="EMBL" id="JBHTGQ010000028">
    <property type="protein sequence ID" value="MFC7750792.1"/>
    <property type="molecule type" value="Genomic_DNA"/>
</dbReference>
<dbReference type="InterPro" id="IPR046909">
    <property type="entry name" value="cREC_REC"/>
</dbReference>
<accession>A0ABW2V3Q9</accession>
<dbReference type="RefSeq" id="WP_138789124.1">
    <property type="nucleotide sequence ID" value="NZ_JBHTGQ010000028.1"/>
</dbReference>
<name>A0ABW2V3Q9_9BACL</name>
<dbReference type="Pfam" id="PF20274">
    <property type="entry name" value="cREC_REC"/>
    <property type="match status" value="1"/>
</dbReference>
<proteinExistence type="predicted"/>
<feature type="domain" description="Cyclic-phosphate processing Receiver" evidence="1">
    <location>
        <begin position="8"/>
        <end position="90"/>
    </location>
</feature>
<dbReference type="Proteomes" id="UP001596528">
    <property type="component" value="Unassembled WGS sequence"/>
</dbReference>
<protein>
    <submittedName>
        <fullName evidence="2">Cyclic-phosphate processing receiver domain-containing protein</fullName>
    </submittedName>
</protein>
<reference evidence="3" key="1">
    <citation type="journal article" date="2019" name="Int. J. Syst. Evol. Microbiol.">
        <title>The Global Catalogue of Microorganisms (GCM) 10K type strain sequencing project: providing services to taxonomists for standard genome sequencing and annotation.</title>
        <authorList>
            <consortium name="The Broad Institute Genomics Platform"/>
            <consortium name="The Broad Institute Genome Sequencing Center for Infectious Disease"/>
            <person name="Wu L."/>
            <person name="Ma J."/>
        </authorList>
    </citation>
    <scope>NUCLEOTIDE SEQUENCE [LARGE SCALE GENOMIC DNA]</scope>
    <source>
        <strain evidence="3">JCM 18657</strain>
    </source>
</reference>
<keyword evidence="3" id="KW-1185">Reference proteome</keyword>
<evidence type="ECO:0000313" key="3">
    <source>
        <dbReference type="Proteomes" id="UP001596528"/>
    </source>
</evidence>
<sequence length="130" mass="14552">MTQRQLLHVYLDDYRPCPAGFALARSAEECLLLLRECEIGILSLDFDLGWGQPNGLSVARAIVMERLYPRAAIYLHSSNPSARSRMMQELHPSLPDGVRLFGAPMPEDIKRVVAAGGDVFAFYRANEETE</sequence>